<proteinExistence type="predicted"/>
<reference evidence="1" key="1">
    <citation type="submission" date="2020-05" db="UniProtKB">
        <authorList>
            <consortium name="EnsemblMetazoa"/>
        </authorList>
    </citation>
    <scope>IDENTIFICATION</scope>
    <source>
        <strain evidence="1">BB02</strain>
    </source>
</reference>
<dbReference type="EnsemblMetazoa" id="BGLB035342-RA">
    <property type="protein sequence ID" value="BGLB035342-PA"/>
    <property type="gene ID" value="BGLB035342"/>
</dbReference>
<dbReference type="AlphaFoldDB" id="A0A2C9LVF8"/>
<name>A0A2C9LVF8_BIOGL</name>
<evidence type="ECO:0000313" key="2">
    <source>
        <dbReference type="Proteomes" id="UP000076420"/>
    </source>
</evidence>
<evidence type="ECO:0000313" key="1">
    <source>
        <dbReference type="EnsemblMetazoa" id="BGLB035342-PA"/>
    </source>
</evidence>
<dbReference type="Proteomes" id="UP000076420">
    <property type="component" value="Unassembled WGS sequence"/>
</dbReference>
<gene>
    <name evidence="1" type="primary">106073875</name>
</gene>
<dbReference type="VEuPathDB" id="VectorBase:BGLB035342"/>
<organism evidence="1 2">
    <name type="scientific">Biomphalaria glabrata</name>
    <name type="common">Bloodfluke planorb</name>
    <name type="synonym">Freshwater snail</name>
    <dbReference type="NCBI Taxonomy" id="6526"/>
    <lineage>
        <taxon>Eukaryota</taxon>
        <taxon>Metazoa</taxon>
        <taxon>Spiralia</taxon>
        <taxon>Lophotrochozoa</taxon>
        <taxon>Mollusca</taxon>
        <taxon>Gastropoda</taxon>
        <taxon>Heterobranchia</taxon>
        <taxon>Euthyneura</taxon>
        <taxon>Panpulmonata</taxon>
        <taxon>Hygrophila</taxon>
        <taxon>Lymnaeoidea</taxon>
        <taxon>Planorbidae</taxon>
        <taxon>Biomphalaria</taxon>
    </lineage>
</organism>
<dbReference type="KEGG" id="bgt:106073875"/>
<dbReference type="VEuPathDB" id="VectorBase:BGLAX_027477"/>
<accession>A0A2C9LVF8</accession>
<protein>
    <submittedName>
        <fullName evidence="1">Uncharacterized protein</fullName>
    </submittedName>
</protein>
<sequence>LVLIPERNETIFKCSKNTLSTTIIANLRNGEKEIVAFYTNSSCIGFGNSECSQNNIYNYLRTVNIDLLPSISSYVCENYIFYDERHFVYQGKKIICLLHSDLTTVSIKLIDGTFKTVGLFKNGSKFCSLDIHCYVDKNRFIVHTLNKTKVIESYTCSSFLLNSEESNAVSIPDENWTTYVTMTCPRINSSMSLTVVMNDGKSMQYASYHNDYCSTLRKAMMCSSTFSSYLLTFPVFKESRNITSFSCFENITDDIVFYSDSIHIKCTTPIITREKLSIKCHISNVYTSINCSLFNKINLPNVMVGHFIDKDIENGSTDFPTNLTVKV</sequence>